<proteinExistence type="predicted"/>
<dbReference type="PANTHER" id="PTHR31118">
    <property type="entry name" value="CYCLASE-LIKE PROTEIN 2"/>
    <property type="match status" value="1"/>
</dbReference>
<evidence type="ECO:0000313" key="2">
    <source>
        <dbReference type="Proteomes" id="UP000293369"/>
    </source>
</evidence>
<dbReference type="EMBL" id="SGFE01000001">
    <property type="protein sequence ID" value="RZI33677.1"/>
    <property type="molecule type" value="Genomic_DNA"/>
</dbReference>
<dbReference type="AlphaFoldDB" id="A0A4Q7D6W5"/>
<accession>A0A4Q7D6W5</accession>
<dbReference type="SUPFAM" id="SSF102198">
    <property type="entry name" value="Putative cyclase"/>
    <property type="match status" value="1"/>
</dbReference>
<gene>
    <name evidence="1" type="ORF">EUX57_00435</name>
</gene>
<dbReference type="InterPro" id="IPR037175">
    <property type="entry name" value="KFase_sf"/>
</dbReference>
<protein>
    <submittedName>
        <fullName evidence="1">Cyclase family protein</fullName>
    </submittedName>
</protein>
<dbReference type="PANTHER" id="PTHR31118:SF12">
    <property type="entry name" value="CYCLASE-LIKE PROTEIN 2"/>
    <property type="match status" value="1"/>
</dbReference>
<evidence type="ECO:0000313" key="1">
    <source>
        <dbReference type="EMBL" id="RZI33677.1"/>
    </source>
</evidence>
<comment type="caution">
    <text evidence="1">The sequence shown here is derived from an EMBL/GenBank/DDBJ whole genome shotgun (WGS) entry which is preliminary data.</text>
</comment>
<dbReference type="Gene3D" id="3.50.30.50">
    <property type="entry name" value="Putative cyclase"/>
    <property type="match status" value="1"/>
</dbReference>
<dbReference type="GO" id="GO:0019441">
    <property type="term" value="P:L-tryptophan catabolic process to kynurenine"/>
    <property type="evidence" value="ECO:0007669"/>
    <property type="project" value="InterPro"/>
</dbReference>
<name>A0A4Q7D6W5_9PSED</name>
<organism evidence="1 2">
    <name type="scientific">Pseudomonas orientalis</name>
    <dbReference type="NCBI Taxonomy" id="76758"/>
    <lineage>
        <taxon>Bacteria</taxon>
        <taxon>Pseudomonadati</taxon>
        <taxon>Pseudomonadota</taxon>
        <taxon>Gammaproteobacteria</taxon>
        <taxon>Pseudomonadales</taxon>
        <taxon>Pseudomonadaceae</taxon>
        <taxon>Pseudomonas</taxon>
    </lineage>
</organism>
<dbReference type="GO" id="GO:0004061">
    <property type="term" value="F:arylformamidase activity"/>
    <property type="evidence" value="ECO:0007669"/>
    <property type="project" value="InterPro"/>
</dbReference>
<reference evidence="1 2" key="1">
    <citation type="submission" date="2019-02" db="EMBL/GenBank/DDBJ databases">
        <title>Pseudomonas spp from wheat grain.</title>
        <authorList>
            <person name="Cho G.-S."/>
            <person name="Franz C.M.A.P."/>
        </authorList>
    </citation>
    <scope>NUCLEOTIDE SEQUENCE [LARGE SCALE GENOMIC DNA]</scope>
    <source>
        <strain evidence="1 2">133NRW</strain>
    </source>
</reference>
<dbReference type="Pfam" id="PF04199">
    <property type="entry name" value="Cyclase"/>
    <property type="match status" value="1"/>
</dbReference>
<dbReference type="Proteomes" id="UP000293369">
    <property type="component" value="Unassembled WGS sequence"/>
</dbReference>
<sequence>MANMAVKQLQFQRVISLSHPINPRIPLWPGDPPVAFEDVASLERDGYYLRRFSMGEHSATHMNAPNSFYADGMGIEGYSAEALVRPAVVIDVRGKAAADPDYQVSPQDIHAWEHQHGPIDAGSVVLVYTGWQHLWNDPTAFFGHDAQGSHFPGIGEAAIGFLLEHRRIAGVGIDTHGVDYGQSSAFAINHAVLAENGIVLECLTQLDRLPATGATLVIGILALEGGSGSPASVMAFIP</sequence>
<dbReference type="InterPro" id="IPR007325">
    <property type="entry name" value="KFase/CYL"/>
</dbReference>